<feature type="non-terminal residue" evidence="1">
    <location>
        <position position="1"/>
    </location>
</feature>
<proteinExistence type="predicted"/>
<evidence type="ECO:0000313" key="1">
    <source>
        <dbReference type="EMBL" id="KAF4700320.1"/>
    </source>
</evidence>
<evidence type="ECO:0000313" key="2">
    <source>
        <dbReference type="Proteomes" id="UP000553632"/>
    </source>
</evidence>
<accession>A0A7J6PY45</accession>
<dbReference type="EMBL" id="JABANO010037358">
    <property type="protein sequence ID" value="KAF4700320.1"/>
    <property type="molecule type" value="Genomic_DNA"/>
</dbReference>
<sequence>GVERWSATQEPVDGPGGAAKLLVAERRAEVALPHRLQQAPYATWPHSESKPVGGAIGIEAIAWQHCWGYCGGEDPGRLQRLSSTAEVSCPIINSKPEDIRYSSIGDRYLHDPTVELGEVDLTDILRAEEGISSLFPDRPTLVVPNRTEEAIGGPAGTKPN</sequence>
<comment type="caution">
    <text evidence="1">The sequence shown here is derived from an EMBL/GenBank/DDBJ whole genome shotgun (WGS) entry which is preliminary data.</text>
</comment>
<keyword evidence="2" id="KW-1185">Reference proteome</keyword>
<protein>
    <submittedName>
        <fullName evidence="1">Uncharacterized protein</fullName>
    </submittedName>
</protein>
<reference evidence="1 2" key="1">
    <citation type="submission" date="2020-04" db="EMBL/GenBank/DDBJ databases">
        <title>Perkinsus olseni comparative genomics.</title>
        <authorList>
            <person name="Bogema D.R."/>
        </authorList>
    </citation>
    <scope>NUCLEOTIDE SEQUENCE [LARGE SCALE GENOMIC DNA]</scope>
    <source>
        <strain evidence="1 2">ATCC PRA-207</strain>
    </source>
</reference>
<dbReference type="Proteomes" id="UP000553632">
    <property type="component" value="Unassembled WGS sequence"/>
</dbReference>
<organism evidence="1 2">
    <name type="scientific">Perkinsus olseni</name>
    <name type="common">Perkinsus atlanticus</name>
    <dbReference type="NCBI Taxonomy" id="32597"/>
    <lineage>
        <taxon>Eukaryota</taxon>
        <taxon>Sar</taxon>
        <taxon>Alveolata</taxon>
        <taxon>Perkinsozoa</taxon>
        <taxon>Perkinsea</taxon>
        <taxon>Perkinsida</taxon>
        <taxon>Perkinsidae</taxon>
        <taxon>Perkinsus</taxon>
    </lineage>
</organism>
<feature type="non-terminal residue" evidence="1">
    <location>
        <position position="160"/>
    </location>
</feature>
<gene>
    <name evidence="1" type="ORF">FOZ63_015305</name>
</gene>
<dbReference type="AlphaFoldDB" id="A0A7J6PY45"/>
<name>A0A7J6PY45_PEROL</name>